<evidence type="ECO:0000256" key="3">
    <source>
        <dbReference type="RuleBase" id="RU000363"/>
    </source>
</evidence>
<dbReference type="SUPFAM" id="SSF51735">
    <property type="entry name" value="NAD(P)-binding Rossmann-fold domains"/>
    <property type="match status" value="1"/>
</dbReference>
<dbReference type="GO" id="GO:0016491">
    <property type="term" value="F:oxidoreductase activity"/>
    <property type="evidence" value="ECO:0007669"/>
    <property type="project" value="UniProtKB-KW"/>
</dbReference>
<gene>
    <name evidence="4" type="ORF">A4X20_00175</name>
</gene>
<dbReference type="RefSeq" id="WP_064279523.1">
    <property type="nucleotide sequence ID" value="NZ_LWCS01000001.1"/>
</dbReference>
<dbReference type="GO" id="GO:0005829">
    <property type="term" value="C:cytosol"/>
    <property type="evidence" value="ECO:0007669"/>
    <property type="project" value="TreeGrafter"/>
</dbReference>
<dbReference type="OrthoDB" id="3212478at2"/>
<dbReference type="Gene3D" id="3.40.50.720">
    <property type="entry name" value="NAD(P)-binding Rossmann-like Domain"/>
    <property type="match status" value="1"/>
</dbReference>
<name>A0A178M279_MYCIR</name>
<dbReference type="Pfam" id="PF00106">
    <property type="entry name" value="adh_short"/>
    <property type="match status" value="1"/>
</dbReference>
<protein>
    <submittedName>
        <fullName evidence="4">Short-chain dehydrogenase</fullName>
    </submittedName>
</protein>
<accession>A0A178M279</accession>
<dbReference type="InterPro" id="IPR036291">
    <property type="entry name" value="NAD(P)-bd_dom_sf"/>
</dbReference>
<dbReference type="AlphaFoldDB" id="A0A178M279"/>
<evidence type="ECO:0000256" key="2">
    <source>
        <dbReference type="ARBA" id="ARBA00023002"/>
    </source>
</evidence>
<reference evidence="4 5" key="1">
    <citation type="submission" date="2016-04" db="EMBL/GenBank/DDBJ databases">
        <title>Draft Genome Sequences of Staphylococcus capitis Strain H36, S. capitis Strain H65, S. cohnii Strain H62, S. hominis Strain H69, Mycobacterium iranicum Strain H39, Plantibacter sp. Strain H53, Pseudomonas oryzihabitans Strain H72, and Microbacterium sp. Strain H83, isolated from residential settings.</title>
        <authorList>
            <person name="Lymperopoulou D."/>
            <person name="Adams R.I."/>
            <person name="Lindow S."/>
            <person name="Coil D.A."/>
            <person name="Jospin G."/>
            <person name="Eisen J.A."/>
        </authorList>
    </citation>
    <scope>NUCLEOTIDE SEQUENCE [LARGE SCALE GENOMIC DNA]</scope>
    <source>
        <strain evidence="4 5">H39</strain>
    </source>
</reference>
<evidence type="ECO:0000313" key="5">
    <source>
        <dbReference type="Proteomes" id="UP000078396"/>
    </source>
</evidence>
<dbReference type="PANTHER" id="PTHR43391:SF91">
    <property type="entry name" value="OS04G0390700 PROTEIN"/>
    <property type="match status" value="1"/>
</dbReference>
<dbReference type="InterPro" id="IPR002347">
    <property type="entry name" value="SDR_fam"/>
</dbReference>
<organism evidence="4 5">
    <name type="scientific">Mycolicibacterium iranicum</name>
    <name type="common">Mycobacterium iranicum</name>
    <dbReference type="NCBI Taxonomy" id="912594"/>
    <lineage>
        <taxon>Bacteria</taxon>
        <taxon>Bacillati</taxon>
        <taxon>Actinomycetota</taxon>
        <taxon>Actinomycetes</taxon>
        <taxon>Mycobacteriales</taxon>
        <taxon>Mycobacteriaceae</taxon>
        <taxon>Mycolicibacterium</taxon>
    </lineage>
</organism>
<dbReference type="Proteomes" id="UP000078396">
    <property type="component" value="Unassembled WGS sequence"/>
</dbReference>
<evidence type="ECO:0000256" key="1">
    <source>
        <dbReference type="ARBA" id="ARBA00006484"/>
    </source>
</evidence>
<dbReference type="PRINTS" id="PR00080">
    <property type="entry name" value="SDRFAMILY"/>
</dbReference>
<dbReference type="STRING" id="912594.AWC12_30105"/>
<comment type="similarity">
    <text evidence="1 3">Belongs to the short-chain dehydrogenases/reductases (SDR) family.</text>
</comment>
<dbReference type="EMBL" id="LWCS01000001">
    <property type="protein sequence ID" value="OAN42180.1"/>
    <property type="molecule type" value="Genomic_DNA"/>
</dbReference>
<sequence>MKIEGTTALVTGANRGIGHSFVVELVRRGAKVYAAARRPELIDIPDVEVLRVDITDQSSVDAAAERAGDVQILINNAAETAGGSLVTGDMTAIRATMDSNYFGTLAMIRAFAPILARNGGGAILNVLSAAAWMTVEGNTAYAAAKSAQWGLTNGVRVELAGQGTLVAALVPGLVGTQTLFDYADSNGLALPDDAVIAPADLVRLALDGLENGDIEIMDALSADAKAGLNGPPRAFAL</sequence>
<evidence type="ECO:0000313" key="4">
    <source>
        <dbReference type="EMBL" id="OAN42180.1"/>
    </source>
</evidence>
<keyword evidence="2" id="KW-0560">Oxidoreductase</keyword>
<dbReference type="PRINTS" id="PR00081">
    <property type="entry name" value="GDHRDH"/>
</dbReference>
<comment type="caution">
    <text evidence="4">The sequence shown here is derived from an EMBL/GenBank/DDBJ whole genome shotgun (WGS) entry which is preliminary data.</text>
</comment>
<proteinExistence type="inferred from homology"/>
<dbReference type="PANTHER" id="PTHR43391">
    <property type="entry name" value="RETINOL DEHYDROGENASE-RELATED"/>
    <property type="match status" value="1"/>
</dbReference>